<feature type="region of interest" description="Disordered" evidence="1">
    <location>
        <begin position="260"/>
        <end position="445"/>
    </location>
</feature>
<feature type="compositionally biased region" description="Acidic residues" evidence="1">
    <location>
        <begin position="324"/>
        <end position="333"/>
    </location>
</feature>
<dbReference type="OrthoDB" id="3798269at2759"/>
<protein>
    <submittedName>
        <fullName evidence="2">Uncharacterized protein</fullName>
    </submittedName>
</protein>
<reference evidence="2 3" key="1">
    <citation type="journal article" date="2010" name="Genome Biol.">
        <title>A first genome assembly of the barley fungal pathogen Pyrenophora teres f. teres.</title>
        <authorList>
            <person name="Ellwood S.R."/>
            <person name="Liu Z."/>
            <person name="Syme R.A."/>
            <person name="Lai Z."/>
            <person name="Hane J.K."/>
            <person name="Keiper F."/>
            <person name="Moffat C.S."/>
            <person name="Oliver R.P."/>
            <person name="Friesen T.L."/>
        </authorList>
    </citation>
    <scope>NUCLEOTIDE SEQUENCE [LARGE SCALE GENOMIC DNA]</scope>
    <source>
        <strain evidence="2 3">0-1</strain>
    </source>
</reference>
<feature type="compositionally biased region" description="Basic residues" evidence="1">
    <location>
        <begin position="227"/>
        <end position="241"/>
    </location>
</feature>
<dbReference type="Proteomes" id="UP000001067">
    <property type="component" value="Unassembled WGS sequence"/>
</dbReference>
<dbReference type="GO" id="GO:0003677">
    <property type="term" value="F:DNA binding"/>
    <property type="evidence" value="ECO:0007669"/>
    <property type="project" value="InterPro"/>
</dbReference>
<evidence type="ECO:0000313" key="2">
    <source>
        <dbReference type="EMBL" id="EFQ90734.1"/>
    </source>
</evidence>
<organism evidence="3">
    <name type="scientific">Pyrenophora teres f. teres (strain 0-1)</name>
    <name type="common">Barley net blotch fungus</name>
    <name type="synonym">Drechslera teres f. teres</name>
    <dbReference type="NCBI Taxonomy" id="861557"/>
    <lineage>
        <taxon>Eukaryota</taxon>
        <taxon>Fungi</taxon>
        <taxon>Dikarya</taxon>
        <taxon>Ascomycota</taxon>
        <taxon>Pezizomycotina</taxon>
        <taxon>Dothideomycetes</taxon>
        <taxon>Pleosporomycetidae</taxon>
        <taxon>Pleosporales</taxon>
        <taxon>Pleosporineae</taxon>
        <taxon>Pleosporaceae</taxon>
        <taxon>Pyrenophora</taxon>
    </lineage>
</organism>
<keyword evidence="3" id="KW-1185">Reference proteome</keyword>
<dbReference type="HOGENOM" id="CLU_694430_0_0_1"/>
<feature type="region of interest" description="Disordered" evidence="1">
    <location>
        <begin position="1"/>
        <end position="247"/>
    </location>
</feature>
<dbReference type="InterPro" id="IPR017956">
    <property type="entry name" value="AT_hook_DNA-bd_motif"/>
</dbReference>
<evidence type="ECO:0000256" key="1">
    <source>
        <dbReference type="SAM" id="MobiDB-lite"/>
    </source>
</evidence>
<sequence length="445" mass="47815">MAPKARNALRGPGRKASAAEATPKRGRPAAKSDTVDAAIETPKKRGRPPKVRAEEPEAAIEDAPQPKKRGRPSLHASGPEAEQDAPKKGNGKTKKETEAAEAEEEAPVPKKRGRPRKEAATQDAPITPKRGRPAKAAALDLNRVVDSRVGKRSSPRSKPTKAATAPSRQDPRMRSKLRTRLPPAKKIIEDQPAPQPARRGRPPKDAAKAAAPKKAAGSKALDAGIKKPTRPLAPRKMRGHTVRQIPDKYVAQVDQFLHGLMEADLSDESPGEDEGDGDGENQEEAQDDIDVLPEADMEPTSGAADDEGHEGGLVSSEQDREEYADVEDMEELGEGAGNDTDSQQENAQDEYEEEDEVAVAQSDQLEEQDQELSDAVDENMSSEGDGPLRELQPDVSVQGISFIEQSSEDDNVAVEANGSEDAQSGEDKENVVHETSRPSAPLIFG</sequence>
<feature type="compositionally biased region" description="Acidic residues" evidence="1">
    <location>
        <begin position="264"/>
        <end position="297"/>
    </location>
</feature>
<feature type="compositionally biased region" description="Low complexity" evidence="1">
    <location>
        <begin position="208"/>
        <end position="220"/>
    </location>
</feature>
<feature type="compositionally biased region" description="Basic residues" evidence="1">
    <location>
        <begin position="150"/>
        <end position="159"/>
    </location>
</feature>
<name>E3RU65_PYRTT</name>
<gene>
    <name evidence="2" type="ORF">PTT_12611</name>
</gene>
<accession>E3RU65</accession>
<dbReference type="eggNOG" id="ENOG502SAJQ">
    <property type="taxonomic scope" value="Eukaryota"/>
</dbReference>
<proteinExistence type="predicted"/>
<feature type="compositionally biased region" description="Acidic residues" evidence="1">
    <location>
        <begin position="364"/>
        <end position="377"/>
    </location>
</feature>
<dbReference type="KEGG" id="pte:PTT_12611"/>
<dbReference type="Pfam" id="PF02178">
    <property type="entry name" value="AT_hook"/>
    <property type="match status" value="5"/>
</dbReference>
<dbReference type="PRINTS" id="PR00929">
    <property type="entry name" value="ATHOOK"/>
</dbReference>
<feature type="compositionally biased region" description="Basic and acidic residues" evidence="1">
    <location>
        <begin position="425"/>
        <end position="436"/>
    </location>
</feature>
<evidence type="ECO:0000313" key="3">
    <source>
        <dbReference type="Proteomes" id="UP000001067"/>
    </source>
</evidence>
<dbReference type="SMART" id="SM00384">
    <property type="entry name" value="AT_hook"/>
    <property type="match status" value="5"/>
</dbReference>
<dbReference type="AlphaFoldDB" id="E3RU65"/>
<dbReference type="EMBL" id="GL535099">
    <property type="protein sequence ID" value="EFQ90734.1"/>
    <property type="molecule type" value="Genomic_DNA"/>
</dbReference>
<feature type="compositionally biased region" description="Acidic residues" evidence="1">
    <location>
        <begin position="347"/>
        <end position="357"/>
    </location>
</feature>